<dbReference type="PANTHER" id="PTHR32502:SF2">
    <property type="entry name" value="D-TAGATOSE-1,6-BISPHOSPHATE ALDOLASE SUBUNIT KBAZ"/>
    <property type="match status" value="1"/>
</dbReference>
<comment type="pathway">
    <text evidence="1">Carbohydrate metabolism.</text>
</comment>
<dbReference type="Pfam" id="PF08013">
    <property type="entry name" value="GatZ_KbaZ-like"/>
    <property type="match status" value="1"/>
</dbReference>
<evidence type="ECO:0000313" key="2">
    <source>
        <dbReference type="EMBL" id="ASG23972.1"/>
    </source>
</evidence>
<dbReference type="AlphaFoldDB" id="A0A248JZ34"/>
<dbReference type="SUPFAM" id="SSF51569">
    <property type="entry name" value="Aldolase"/>
    <property type="match status" value="1"/>
</dbReference>
<organism evidence="2 3">
    <name type="scientific">Nitrospirillum viridazoti CBAmc</name>
    <dbReference type="NCBI Taxonomy" id="1441467"/>
    <lineage>
        <taxon>Bacteria</taxon>
        <taxon>Pseudomonadati</taxon>
        <taxon>Pseudomonadota</taxon>
        <taxon>Alphaproteobacteria</taxon>
        <taxon>Rhodospirillales</taxon>
        <taxon>Azospirillaceae</taxon>
        <taxon>Nitrospirillum</taxon>
        <taxon>Nitrospirillum viridazoti</taxon>
    </lineage>
</organism>
<dbReference type="PANTHER" id="PTHR32502">
    <property type="entry name" value="N-ACETYLGALACTOSAMINE PERMEASE II COMPONENT-RELATED"/>
    <property type="match status" value="1"/>
</dbReference>
<dbReference type="InterPro" id="IPR013785">
    <property type="entry name" value="Aldolase_TIM"/>
</dbReference>
<evidence type="ECO:0000256" key="1">
    <source>
        <dbReference type="ARBA" id="ARBA00005007"/>
    </source>
</evidence>
<name>A0A248JZ34_9PROT</name>
<dbReference type="EMBL" id="CP022112">
    <property type="protein sequence ID" value="ASG23972.1"/>
    <property type="molecule type" value="Genomic_DNA"/>
</dbReference>
<sequence>MKAILDLIERHRAGEPVGIYSVCCAHPLAIKAALRHAREAGGQALIEATSNQVNQEGGYTGLRPDGFRDLVMGLADEAGLPRDRVLLGGDHLGPNAWRAMDAGEAMKRAAVMVADYVTAGFRKIHLDCSMSCGGDPRGLSDAVIAERTATLCERTEAAWKDAGGEPPVYIIGSEVPVPGGAQEALDELAVTDPDAARATIEAHRQAFVRHGLEAAWERVVGLVVQPGVEFDNHHVVDYVPAKAEKLSASIEGQPHLVFEAHSTDYQSAAALAALVRDHFAILKVGPGVTFALREALWALDRIGQEWQGDDRSASLRDTVLAAMRDDPTYWKPYYEGRGAELDLQLQYSLSDRIRYYWPTGRVARAVRRLCAAFDADPPPLALVSQYMPAAYEAIRAGALALKGEDLVIHHIRETLTPYSRACDQRSTH</sequence>
<dbReference type="Gene3D" id="3.20.20.70">
    <property type="entry name" value="Aldolase class I"/>
    <property type="match status" value="1"/>
</dbReference>
<dbReference type="Proteomes" id="UP000197153">
    <property type="component" value="Chromosome 3"/>
</dbReference>
<protein>
    <submittedName>
        <fullName evidence="2">D-tagatose-bisphosphate aldolase, class II, non-catalytic subunit</fullName>
    </submittedName>
</protein>
<keyword evidence="3" id="KW-1185">Reference proteome</keyword>
<dbReference type="GO" id="GO:0005886">
    <property type="term" value="C:plasma membrane"/>
    <property type="evidence" value="ECO:0007669"/>
    <property type="project" value="TreeGrafter"/>
</dbReference>
<accession>A0A248JZ34</accession>
<dbReference type="KEGG" id="nao:Y958_23775"/>
<gene>
    <name evidence="2" type="ORF">Y958_23775</name>
</gene>
<dbReference type="InterPro" id="IPR050303">
    <property type="entry name" value="GatZ_KbaZ_carbometab"/>
</dbReference>
<dbReference type="NCBIfam" id="TIGR02810">
    <property type="entry name" value="agaZ_gatZ"/>
    <property type="match status" value="1"/>
</dbReference>
<reference evidence="2 3" key="1">
    <citation type="submission" date="2017-06" db="EMBL/GenBank/DDBJ databases">
        <title>Complete genome sequence of Nitrospirillum amazonense strain CBAmC, an endophytic nitrogen-fixing and plant growth-promoting bacterium, isolated from sugarcane.</title>
        <authorList>
            <person name="Schwab S."/>
            <person name="dos Santos Teixeira K.R."/>
            <person name="Simoes Araujo J.L."/>
            <person name="Soares Vidal M."/>
            <person name="Borges de Freitas H.R."/>
            <person name="Rivello Crivelaro A.L."/>
            <person name="Bueno de Camargo Nunes A."/>
            <person name="dos Santos C.M."/>
            <person name="Palmeira da Silva Rosa D."/>
            <person name="da Silva Padilha D."/>
            <person name="da Silva E."/>
            <person name="Araujo Terra L."/>
            <person name="Soares Mendes V."/>
            <person name="Farinelli L."/>
            <person name="Magalhaes Cruz L."/>
            <person name="Baldani J.I."/>
        </authorList>
    </citation>
    <scope>NUCLEOTIDE SEQUENCE [LARGE SCALE GENOMIC DNA]</scope>
    <source>
        <strain evidence="2 3">CBAmC</strain>
    </source>
</reference>
<dbReference type="PIRSF" id="PIRSF009264">
    <property type="entry name" value="TagBP_ald_AgaZ"/>
    <property type="match status" value="1"/>
</dbReference>
<evidence type="ECO:0000313" key="3">
    <source>
        <dbReference type="Proteomes" id="UP000197153"/>
    </source>
</evidence>
<dbReference type="GO" id="GO:0005975">
    <property type="term" value="P:carbohydrate metabolic process"/>
    <property type="evidence" value="ECO:0007669"/>
    <property type="project" value="InterPro"/>
</dbReference>
<proteinExistence type="predicted"/>
<dbReference type="InterPro" id="IPR012062">
    <property type="entry name" value="GatZ/KbaZ-like"/>
</dbReference>
<dbReference type="RefSeq" id="WP_088874431.1">
    <property type="nucleotide sequence ID" value="NZ_CP022112.1"/>
</dbReference>
<dbReference type="GO" id="GO:0009401">
    <property type="term" value="P:phosphoenolpyruvate-dependent sugar phosphotransferase system"/>
    <property type="evidence" value="ECO:0007669"/>
    <property type="project" value="TreeGrafter"/>
</dbReference>
<dbReference type="Gene3D" id="1.10.400.20">
    <property type="entry name" value="putative tagatose 6-phosphate kinase domain like"/>
    <property type="match status" value="1"/>
</dbReference>